<keyword evidence="10" id="KW-0732">Signal</keyword>
<dbReference type="SMART" id="SM01057">
    <property type="entry name" value="Carb_anhydrase"/>
    <property type="match status" value="1"/>
</dbReference>
<keyword evidence="6 10" id="KW-0479">Metal-binding</keyword>
<dbReference type="EMBL" id="CP067393">
    <property type="protein sequence ID" value="QQP86197.1"/>
    <property type="molecule type" value="Genomic_DNA"/>
</dbReference>
<evidence type="ECO:0000256" key="2">
    <source>
        <dbReference type="ARBA" id="ARBA00002904"/>
    </source>
</evidence>
<dbReference type="PANTHER" id="PTHR18952:SF265">
    <property type="entry name" value="CARBONIC ANHYDRASE"/>
    <property type="match status" value="1"/>
</dbReference>
<reference evidence="12 13" key="1">
    <citation type="submission" date="2021-01" db="EMBL/GenBank/DDBJ databases">
        <title>Entomomonas sp. F2A isolated from a house cricket (Acheta domesticus).</title>
        <authorList>
            <person name="Spergser J."/>
            <person name="Busse H.-J."/>
        </authorList>
    </citation>
    <scope>NUCLEOTIDE SEQUENCE [LARGE SCALE GENOMIC DNA]</scope>
    <source>
        <strain evidence="12 13">F2A</strain>
    </source>
</reference>
<dbReference type="GO" id="GO:0004089">
    <property type="term" value="F:carbonate dehydratase activity"/>
    <property type="evidence" value="ECO:0007669"/>
    <property type="project" value="UniProtKB-UniRule"/>
</dbReference>
<dbReference type="InterPro" id="IPR036398">
    <property type="entry name" value="CA_dom_sf"/>
</dbReference>
<evidence type="ECO:0000259" key="11">
    <source>
        <dbReference type="PROSITE" id="PS51144"/>
    </source>
</evidence>
<dbReference type="SUPFAM" id="SSF51069">
    <property type="entry name" value="Carbonic anhydrase"/>
    <property type="match status" value="1"/>
</dbReference>
<name>A0A974RXH8_9GAMM</name>
<feature type="signal peptide" evidence="10">
    <location>
        <begin position="1"/>
        <end position="20"/>
    </location>
</feature>
<dbReference type="AlphaFoldDB" id="A0A974RXH8"/>
<dbReference type="InterPro" id="IPR041891">
    <property type="entry name" value="Alpha_CA_prokaryot-like"/>
</dbReference>
<comment type="similarity">
    <text evidence="3 10">Belongs to the alpha-carbonic anhydrase family.</text>
</comment>
<gene>
    <name evidence="12" type="ORF">JHT90_02845</name>
</gene>
<comment type="function">
    <text evidence="2 10">Reversible hydration of carbon dioxide.</text>
</comment>
<organism evidence="12 13">
    <name type="scientific">Entomomonas asaccharolytica</name>
    <dbReference type="NCBI Taxonomy" id="2785331"/>
    <lineage>
        <taxon>Bacteria</taxon>
        <taxon>Pseudomonadati</taxon>
        <taxon>Pseudomonadota</taxon>
        <taxon>Gammaproteobacteria</taxon>
        <taxon>Pseudomonadales</taxon>
        <taxon>Pseudomonadaceae</taxon>
        <taxon>Entomomonas</taxon>
    </lineage>
</organism>
<evidence type="ECO:0000256" key="1">
    <source>
        <dbReference type="ARBA" id="ARBA00001947"/>
    </source>
</evidence>
<evidence type="ECO:0000256" key="9">
    <source>
        <dbReference type="ARBA" id="ARBA00048348"/>
    </source>
</evidence>
<dbReference type="EC" id="4.2.1.1" evidence="4 10"/>
<keyword evidence="13" id="KW-1185">Reference proteome</keyword>
<dbReference type="PROSITE" id="PS00162">
    <property type="entry name" value="ALPHA_CA_1"/>
    <property type="match status" value="1"/>
</dbReference>
<dbReference type="PROSITE" id="PS51144">
    <property type="entry name" value="ALPHA_CA_2"/>
    <property type="match status" value="1"/>
</dbReference>
<dbReference type="Pfam" id="PF00194">
    <property type="entry name" value="Carb_anhydrase"/>
    <property type="match status" value="1"/>
</dbReference>
<dbReference type="InterPro" id="IPR023561">
    <property type="entry name" value="Carbonic_anhydrase_a-class"/>
</dbReference>
<evidence type="ECO:0000256" key="3">
    <source>
        <dbReference type="ARBA" id="ARBA00010718"/>
    </source>
</evidence>
<dbReference type="PANTHER" id="PTHR18952">
    <property type="entry name" value="CARBONIC ANHYDRASE"/>
    <property type="match status" value="1"/>
</dbReference>
<evidence type="ECO:0000313" key="12">
    <source>
        <dbReference type="EMBL" id="QQP86197.1"/>
    </source>
</evidence>
<comment type="catalytic activity">
    <reaction evidence="9 10">
        <text>hydrogencarbonate + H(+) = CO2 + H2O</text>
        <dbReference type="Rhea" id="RHEA:10748"/>
        <dbReference type="ChEBI" id="CHEBI:15377"/>
        <dbReference type="ChEBI" id="CHEBI:15378"/>
        <dbReference type="ChEBI" id="CHEBI:16526"/>
        <dbReference type="ChEBI" id="CHEBI:17544"/>
        <dbReference type="EC" id="4.2.1.1"/>
    </reaction>
</comment>
<dbReference type="InterPro" id="IPR001148">
    <property type="entry name" value="CA_dom"/>
</dbReference>
<comment type="cofactor">
    <cofactor evidence="1 10">
        <name>Zn(2+)</name>
        <dbReference type="ChEBI" id="CHEBI:29105"/>
    </cofactor>
</comment>
<dbReference type="CDD" id="cd03124">
    <property type="entry name" value="alpha_CA_prokaryotic_like"/>
    <property type="match status" value="1"/>
</dbReference>
<evidence type="ECO:0000256" key="10">
    <source>
        <dbReference type="RuleBase" id="RU367011"/>
    </source>
</evidence>
<dbReference type="Gene3D" id="3.10.200.10">
    <property type="entry name" value="Alpha carbonic anhydrase"/>
    <property type="match status" value="1"/>
</dbReference>
<proteinExistence type="inferred from homology"/>
<dbReference type="GO" id="GO:0008270">
    <property type="term" value="F:zinc ion binding"/>
    <property type="evidence" value="ECO:0007669"/>
    <property type="project" value="UniProtKB-UniRule"/>
</dbReference>
<evidence type="ECO:0000256" key="8">
    <source>
        <dbReference type="ARBA" id="ARBA00023239"/>
    </source>
</evidence>
<evidence type="ECO:0000256" key="5">
    <source>
        <dbReference type="ARBA" id="ARBA00014628"/>
    </source>
</evidence>
<accession>A0A974RXH8</accession>
<sequence>MKIGLCILLVALFVSGFVLADEQWGYEGKVSPEHWGELSTDFTTCKVGKHQSPINIVDSKKVHHENLSFYYALTSEEIVNNGHTVQVIIKSDDDYLIYKDNKYYLKQFHFHTPSENLIHNQSFPLEVHFVHADKQGNLLVLAVMAQEGKNNTELAKAWQMVSPQQNQVVTVEDPFDINKFLPKEKSYYHFEGSLTTPPCTEGVNWIVLKHSVEVSKEQIQQFEKLMGHHNNRSVQPINDRQVDDD</sequence>
<feature type="chain" id="PRO_5038161074" description="Carbonic anhydrase" evidence="10">
    <location>
        <begin position="21"/>
        <end position="245"/>
    </location>
</feature>
<dbReference type="Proteomes" id="UP000595278">
    <property type="component" value="Chromosome"/>
</dbReference>
<dbReference type="KEGG" id="eaz:JHT90_02845"/>
<evidence type="ECO:0000313" key="13">
    <source>
        <dbReference type="Proteomes" id="UP000595278"/>
    </source>
</evidence>
<evidence type="ECO:0000256" key="6">
    <source>
        <dbReference type="ARBA" id="ARBA00022723"/>
    </source>
</evidence>
<protein>
    <recommendedName>
        <fullName evidence="5 10">Carbonic anhydrase</fullName>
        <ecNumber evidence="4 10">4.2.1.1</ecNumber>
    </recommendedName>
</protein>
<feature type="domain" description="Alpha-carbonic anhydrase" evidence="11">
    <location>
        <begin position="22"/>
        <end position="245"/>
    </location>
</feature>
<keyword evidence="7 10" id="KW-0862">Zinc</keyword>
<dbReference type="RefSeq" id="WP_201093853.1">
    <property type="nucleotide sequence ID" value="NZ_CP067393.1"/>
</dbReference>
<evidence type="ECO:0000256" key="7">
    <source>
        <dbReference type="ARBA" id="ARBA00022833"/>
    </source>
</evidence>
<dbReference type="InterPro" id="IPR018338">
    <property type="entry name" value="Carbonic_anhydrase_a-class_CS"/>
</dbReference>
<keyword evidence="8 10" id="KW-0456">Lyase</keyword>
<evidence type="ECO:0000256" key="4">
    <source>
        <dbReference type="ARBA" id="ARBA00012925"/>
    </source>
</evidence>